<dbReference type="NCBIfam" id="TIGR00797">
    <property type="entry name" value="matE"/>
    <property type="match status" value="1"/>
</dbReference>
<feature type="transmembrane region" description="Helical" evidence="6">
    <location>
        <begin position="16"/>
        <end position="36"/>
    </location>
</feature>
<feature type="transmembrane region" description="Helical" evidence="6">
    <location>
        <begin position="165"/>
        <end position="188"/>
    </location>
</feature>
<evidence type="ECO:0000313" key="8">
    <source>
        <dbReference type="Proteomes" id="UP001320168"/>
    </source>
</evidence>
<dbReference type="Pfam" id="PF01554">
    <property type="entry name" value="MatE"/>
    <property type="match status" value="2"/>
</dbReference>
<feature type="transmembrane region" description="Helical" evidence="6">
    <location>
        <begin position="318"/>
        <end position="345"/>
    </location>
</feature>
<evidence type="ECO:0000313" key="7">
    <source>
        <dbReference type="EMBL" id="MCE8005094.1"/>
    </source>
</evidence>
<feature type="transmembrane region" description="Helical" evidence="6">
    <location>
        <begin position="357"/>
        <end position="380"/>
    </location>
</feature>
<keyword evidence="5 6" id="KW-0472">Membrane</keyword>
<name>A0ABS9AB93_9GAMM</name>
<keyword evidence="4 6" id="KW-1133">Transmembrane helix</keyword>
<feature type="transmembrane region" description="Helical" evidence="6">
    <location>
        <begin position="194"/>
        <end position="215"/>
    </location>
</feature>
<proteinExistence type="inferred from homology"/>
<dbReference type="Proteomes" id="UP001320168">
    <property type="component" value="Unassembled WGS sequence"/>
</dbReference>
<accession>A0ABS9AB93</accession>
<evidence type="ECO:0000256" key="2">
    <source>
        <dbReference type="ARBA" id="ARBA00010199"/>
    </source>
</evidence>
<sequence>MTTLHSETPAAARRRIWTLAWPIILSNITVPLLGLVDTAVVGHLPDSRYLAGVTLGATLFSFLFWGFGFLRMGTTGLTSQAVGRESDSEVRNLLGQSLLLAMGIGALLILFSQPLITLGLWLLDGSEIATEIAAEYAQIRILSAPAVLANYAILGWFLGQQNSRVTLAILMLTNSVNIALDLLFVVGLGMTSDGVAWATVIADYTALAFGSWLVLRQLQQLEGRFMRERLLRLAAYGELFQVNANLFVRTLGLLFAMAFFTSRGAVQGDTVLAANAVLLQFIMLTSYALDGFAHAAEATIGRTVGRRRWDEFGDAVRAAAWFSLATAATAALAFALGGHFLIALLTGLPEVRDTAGIYLPWMVAMPLIAVWSYLLDGVFIGATAIREMRNSIFIALASYLPVWWIASAVAPPGYENHALWLAFIAFSMVRSAVLVGYYWHHRRTRWCHQPNEPVPPTAANRSG</sequence>
<dbReference type="PANTHER" id="PTHR42893:SF46">
    <property type="entry name" value="PROTEIN DETOXIFICATION 44, CHLOROPLASTIC"/>
    <property type="match status" value="1"/>
</dbReference>
<evidence type="ECO:0000256" key="1">
    <source>
        <dbReference type="ARBA" id="ARBA00004141"/>
    </source>
</evidence>
<evidence type="ECO:0000256" key="3">
    <source>
        <dbReference type="ARBA" id="ARBA00022692"/>
    </source>
</evidence>
<dbReference type="RefSeq" id="WP_234271617.1">
    <property type="nucleotide sequence ID" value="NZ_JABFTX010000005.1"/>
</dbReference>
<dbReference type="EMBL" id="JABFTX010000005">
    <property type="protein sequence ID" value="MCE8005094.1"/>
    <property type="molecule type" value="Genomic_DNA"/>
</dbReference>
<feature type="transmembrane region" description="Helical" evidence="6">
    <location>
        <begin position="236"/>
        <end position="260"/>
    </location>
</feature>
<dbReference type="InterPro" id="IPR044644">
    <property type="entry name" value="DinF-like"/>
</dbReference>
<feature type="transmembrane region" description="Helical" evidence="6">
    <location>
        <begin position="93"/>
        <end position="116"/>
    </location>
</feature>
<dbReference type="PANTHER" id="PTHR42893">
    <property type="entry name" value="PROTEIN DETOXIFICATION 44, CHLOROPLASTIC-RELATED"/>
    <property type="match status" value="1"/>
</dbReference>
<protein>
    <submittedName>
        <fullName evidence="7">MATE family efflux transporter</fullName>
    </submittedName>
</protein>
<gene>
    <name evidence="7" type="ORF">HOP53_19870</name>
</gene>
<feature type="transmembrane region" description="Helical" evidence="6">
    <location>
        <begin position="272"/>
        <end position="297"/>
    </location>
</feature>
<dbReference type="InterPro" id="IPR002528">
    <property type="entry name" value="MATE_fam"/>
</dbReference>
<evidence type="ECO:0000256" key="4">
    <source>
        <dbReference type="ARBA" id="ARBA00022989"/>
    </source>
</evidence>
<feature type="transmembrane region" description="Helical" evidence="6">
    <location>
        <begin position="136"/>
        <end position="158"/>
    </location>
</feature>
<evidence type="ECO:0000256" key="6">
    <source>
        <dbReference type="SAM" id="Phobius"/>
    </source>
</evidence>
<evidence type="ECO:0000256" key="5">
    <source>
        <dbReference type="ARBA" id="ARBA00023136"/>
    </source>
</evidence>
<organism evidence="7 8">
    <name type="scientific">Billgrantia ethanolica</name>
    <dbReference type="NCBI Taxonomy" id="2733486"/>
    <lineage>
        <taxon>Bacteria</taxon>
        <taxon>Pseudomonadati</taxon>
        <taxon>Pseudomonadota</taxon>
        <taxon>Gammaproteobacteria</taxon>
        <taxon>Oceanospirillales</taxon>
        <taxon>Halomonadaceae</taxon>
        <taxon>Billgrantia</taxon>
    </lineage>
</organism>
<keyword evidence="8" id="KW-1185">Reference proteome</keyword>
<comment type="similarity">
    <text evidence="2">Belongs to the multi antimicrobial extrusion (MATE) (TC 2.A.66.1) family.</text>
</comment>
<keyword evidence="3 6" id="KW-0812">Transmembrane</keyword>
<feature type="transmembrane region" description="Helical" evidence="6">
    <location>
        <begin position="392"/>
        <end position="411"/>
    </location>
</feature>
<reference evidence="7 8" key="1">
    <citation type="journal article" date="2021" name="Front. Microbiol.">
        <title>Aerobic Denitrification and Heterotrophic Sulfur Oxidation in the Genus Halomonas Revealed by Six Novel Species Characterizations and Genome-Based Analysis.</title>
        <authorList>
            <person name="Wang L."/>
            <person name="Shao Z."/>
        </authorList>
    </citation>
    <scope>NUCLEOTIDE SEQUENCE [LARGE SCALE GENOMIC DNA]</scope>
    <source>
        <strain evidence="7 8">MCCC 1A11081</strain>
    </source>
</reference>
<comment type="caution">
    <text evidence="7">The sequence shown here is derived from an EMBL/GenBank/DDBJ whole genome shotgun (WGS) entry which is preliminary data.</text>
</comment>
<comment type="subcellular location">
    <subcellularLocation>
        <location evidence="1">Membrane</location>
        <topology evidence="1">Multi-pass membrane protein</topology>
    </subcellularLocation>
</comment>
<dbReference type="CDD" id="cd13136">
    <property type="entry name" value="MATE_DinF_like"/>
    <property type="match status" value="1"/>
</dbReference>
<feature type="transmembrane region" description="Helical" evidence="6">
    <location>
        <begin position="48"/>
        <end position="72"/>
    </location>
</feature>
<feature type="transmembrane region" description="Helical" evidence="6">
    <location>
        <begin position="417"/>
        <end position="439"/>
    </location>
</feature>